<dbReference type="InterPro" id="IPR003660">
    <property type="entry name" value="HAMP_dom"/>
</dbReference>
<dbReference type="PROSITE" id="PS50885">
    <property type="entry name" value="HAMP"/>
    <property type="match status" value="1"/>
</dbReference>
<dbReference type="GO" id="GO:0000155">
    <property type="term" value="F:phosphorelay sensor kinase activity"/>
    <property type="evidence" value="ECO:0007669"/>
    <property type="project" value="InterPro"/>
</dbReference>
<evidence type="ECO:0000313" key="14">
    <source>
        <dbReference type="EMBL" id="MQA40196.1"/>
    </source>
</evidence>
<dbReference type="EMBL" id="WHUG01000007">
    <property type="protein sequence ID" value="MQA40196.1"/>
    <property type="molecule type" value="Genomic_DNA"/>
</dbReference>
<evidence type="ECO:0000256" key="10">
    <source>
        <dbReference type="ARBA" id="ARBA00023136"/>
    </source>
</evidence>
<gene>
    <name evidence="14" type="ORF">GEV02_18765</name>
</gene>
<evidence type="ECO:0000256" key="11">
    <source>
        <dbReference type="SAM" id="Phobius"/>
    </source>
</evidence>
<dbReference type="PANTHER" id="PTHR45436">
    <property type="entry name" value="SENSOR HISTIDINE KINASE YKOH"/>
    <property type="match status" value="1"/>
</dbReference>
<keyword evidence="15" id="KW-1185">Reference proteome</keyword>
<dbReference type="InterPro" id="IPR005467">
    <property type="entry name" value="His_kinase_dom"/>
</dbReference>
<dbReference type="RefSeq" id="WP_328595853.1">
    <property type="nucleotide sequence ID" value="NZ_WHUG01000007.1"/>
</dbReference>
<dbReference type="InterPro" id="IPR036097">
    <property type="entry name" value="HisK_dim/P_sf"/>
</dbReference>
<dbReference type="Gene3D" id="1.10.287.130">
    <property type="match status" value="1"/>
</dbReference>
<name>A0A6A7N596_9BURK</name>
<keyword evidence="6 11" id="KW-0812">Transmembrane</keyword>
<feature type="domain" description="HAMP" evidence="13">
    <location>
        <begin position="187"/>
        <end position="240"/>
    </location>
</feature>
<sequence>MKAHWPRLRSFRLRIALGSTLTALAAIVLLYAMASYTIIHRRADIIDRMLSAHLAGPGFQTMPLALWPATDAQLNASFSGFAPPASGPEAYALLLVEDAGHAPLYRSPAWQRWLGGASLPRAPGLHTIDGAGQSWRIGRAVHGSVTIWVAVNRSLSDAQVRASLTRFAAAIGVLAVAMGALAWYLAGRAMRPVQHLTGVMVGLTASELDQRVSAAEEDLEFAQMISVYNAMLERLQRSFLQAARFSGDAAHELRTPLTILQGELERSFARAGADPVLEEGLANMLDEVRRLDSIVRKLLLLARADAGQLAVPPCPLDLRPVLEELAEDIGLLDENRPVQLDLPAQVAVRGDAELLRQVLQNLVSNAVKYGLPGGWIALSARRKEDGWQIDVANASDGIPAEHRHRLFDRFYRADHAHQRRVDGVGLGLSLARDIAIAHGGDLALVGAEPGQVRFRLSLPAA</sequence>
<feature type="domain" description="Histidine kinase" evidence="12">
    <location>
        <begin position="248"/>
        <end position="461"/>
    </location>
</feature>
<evidence type="ECO:0000256" key="7">
    <source>
        <dbReference type="ARBA" id="ARBA00022777"/>
    </source>
</evidence>
<evidence type="ECO:0000256" key="5">
    <source>
        <dbReference type="ARBA" id="ARBA00022679"/>
    </source>
</evidence>
<dbReference type="CDD" id="cd00075">
    <property type="entry name" value="HATPase"/>
    <property type="match status" value="1"/>
</dbReference>
<dbReference type="Proteomes" id="UP000440498">
    <property type="component" value="Unassembled WGS sequence"/>
</dbReference>
<dbReference type="PRINTS" id="PR00344">
    <property type="entry name" value="BCTRLSENSOR"/>
</dbReference>
<comment type="subcellular location">
    <subcellularLocation>
        <location evidence="2">Membrane</location>
    </subcellularLocation>
</comment>
<accession>A0A6A7N596</accession>
<dbReference type="InterPro" id="IPR003661">
    <property type="entry name" value="HisK_dim/P_dom"/>
</dbReference>
<dbReference type="SMART" id="SM00304">
    <property type="entry name" value="HAMP"/>
    <property type="match status" value="1"/>
</dbReference>
<dbReference type="Pfam" id="PF00512">
    <property type="entry name" value="HisKA"/>
    <property type="match status" value="1"/>
</dbReference>
<dbReference type="Gene3D" id="6.10.340.10">
    <property type="match status" value="1"/>
</dbReference>
<evidence type="ECO:0000256" key="6">
    <source>
        <dbReference type="ARBA" id="ARBA00022692"/>
    </source>
</evidence>
<dbReference type="PROSITE" id="PS50109">
    <property type="entry name" value="HIS_KIN"/>
    <property type="match status" value="1"/>
</dbReference>
<dbReference type="AlphaFoldDB" id="A0A6A7N596"/>
<evidence type="ECO:0000256" key="8">
    <source>
        <dbReference type="ARBA" id="ARBA00022989"/>
    </source>
</evidence>
<dbReference type="InterPro" id="IPR003594">
    <property type="entry name" value="HATPase_dom"/>
</dbReference>
<dbReference type="InterPro" id="IPR050428">
    <property type="entry name" value="TCS_sensor_his_kinase"/>
</dbReference>
<evidence type="ECO:0000256" key="9">
    <source>
        <dbReference type="ARBA" id="ARBA00023012"/>
    </source>
</evidence>
<keyword evidence="5" id="KW-0808">Transferase</keyword>
<dbReference type="PANTHER" id="PTHR45436:SF5">
    <property type="entry name" value="SENSOR HISTIDINE KINASE TRCS"/>
    <property type="match status" value="1"/>
</dbReference>
<evidence type="ECO:0000259" key="13">
    <source>
        <dbReference type="PROSITE" id="PS50885"/>
    </source>
</evidence>
<dbReference type="GO" id="GO:0005886">
    <property type="term" value="C:plasma membrane"/>
    <property type="evidence" value="ECO:0007669"/>
    <property type="project" value="TreeGrafter"/>
</dbReference>
<evidence type="ECO:0000256" key="2">
    <source>
        <dbReference type="ARBA" id="ARBA00004370"/>
    </source>
</evidence>
<dbReference type="CDD" id="cd00082">
    <property type="entry name" value="HisKA"/>
    <property type="match status" value="1"/>
</dbReference>
<evidence type="ECO:0000256" key="4">
    <source>
        <dbReference type="ARBA" id="ARBA00022553"/>
    </source>
</evidence>
<proteinExistence type="predicted"/>
<dbReference type="Pfam" id="PF02518">
    <property type="entry name" value="HATPase_c"/>
    <property type="match status" value="1"/>
</dbReference>
<evidence type="ECO:0000313" key="15">
    <source>
        <dbReference type="Proteomes" id="UP000440498"/>
    </source>
</evidence>
<dbReference type="SMART" id="SM00388">
    <property type="entry name" value="HisKA"/>
    <property type="match status" value="1"/>
</dbReference>
<dbReference type="SUPFAM" id="SSF55874">
    <property type="entry name" value="ATPase domain of HSP90 chaperone/DNA topoisomerase II/histidine kinase"/>
    <property type="match status" value="1"/>
</dbReference>
<dbReference type="EC" id="2.7.13.3" evidence="3"/>
<reference evidence="14 15" key="1">
    <citation type="submission" date="2019-10" db="EMBL/GenBank/DDBJ databases">
        <title>Two novel species isolated from a subtropical stream in China.</title>
        <authorList>
            <person name="Lu H."/>
        </authorList>
    </citation>
    <scope>NUCLEOTIDE SEQUENCE [LARGE SCALE GENOMIC DNA]</scope>
    <source>
        <strain evidence="14 15">FT29W</strain>
    </source>
</reference>
<evidence type="ECO:0000256" key="3">
    <source>
        <dbReference type="ARBA" id="ARBA00012438"/>
    </source>
</evidence>
<organism evidence="14 15">
    <name type="scientific">Rugamonas aquatica</name>
    <dbReference type="NCBI Taxonomy" id="2743357"/>
    <lineage>
        <taxon>Bacteria</taxon>
        <taxon>Pseudomonadati</taxon>
        <taxon>Pseudomonadota</taxon>
        <taxon>Betaproteobacteria</taxon>
        <taxon>Burkholderiales</taxon>
        <taxon>Oxalobacteraceae</taxon>
        <taxon>Telluria group</taxon>
        <taxon>Rugamonas</taxon>
    </lineage>
</organism>
<keyword evidence="8 11" id="KW-1133">Transmembrane helix</keyword>
<dbReference type="Gene3D" id="3.30.565.10">
    <property type="entry name" value="Histidine kinase-like ATPase, C-terminal domain"/>
    <property type="match status" value="1"/>
</dbReference>
<comment type="caution">
    <text evidence="14">The sequence shown here is derived from an EMBL/GenBank/DDBJ whole genome shotgun (WGS) entry which is preliminary data.</text>
</comment>
<evidence type="ECO:0000259" key="12">
    <source>
        <dbReference type="PROSITE" id="PS50109"/>
    </source>
</evidence>
<dbReference type="SMART" id="SM00387">
    <property type="entry name" value="HATPase_c"/>
    <property type="match status" value="1"/>
</dbReference>
<feature type="transmembrane region" description="Helical" evidence="11">
    <location>
        <begin position="167"/>
        <end position="186"/>
    </location>
</feature>
<dbReference type="InterPro" id="IPR036890">
    <property type="entry name" value="HATPase_C_sf"/>
</dbReference>
<protein>
    <recommendedName>
        <fullName evidence="3">histidine kinase</fullName>
        <ecNumber evidence="3">2.7.13.3</ecNumber>
    </recommendedName>
</protein>
<comment type="catalytic activity">
    <reaction evidence="1">
        <text>ATP + protein L-histidine = ADP + protein N-phospho-L-histidine.</text>
        <dbReference type="EC" id="2.7.13.3"/>
    </reaction>
</comment>
<dbReference type="SUPFAM" id="SSF47384">
    <property type="entry name" value="Homodimeric domain of signal transducing histidine kinase"/>
    <property type="match status" value="1"/>
</dbReference>
<keyword evidence="4" id="KW-0597">Phosphoprotein</keyword>
<evidence type="ECO:0000256" key="1">
    <source>
        <dbReference type="ARBA" id="ARBA00000085"/>
    </source>
</evidence>
<keyword evidence="7" id="KW-0418">Kinase</keyword>
<keyword evidence="9" id="KW-0902">Two-component regulatory system</keyword>
<keyword evidence="10 11" id="KW-0472">Membrane</keyword>
<dbReference type="InterPro" id="IPR004358">
    <property type="entry name" value="Sig_transdc_His_kin-like_C"/>
</dbReference>